<dbReference type="EMBL" id="WLYK01000001">
    <property type="protein sequence ID" value="MTD12901.1"/>
    <property type="molecule type" value="Genomic_DNA"/>
</dbReference>
<dbReference type="Pfam" id="PF00440">
    <property type="entry name" value="TetR_N"/>
    <property type="match status" value="1"/>
</dbReference>
<dbReference type="PANTHER" id="PTHR30055:SF148">
    <property type="entry name" value="TETR-FAMILY TRANSCRIPTIONAL REGULATOR"/>
    <property type="match status" value="1"/>
</dbReference>
<keyword evidence="5" id="KW-1185">Reference proteome</keyword>
<dbReference type="Gene3D" id="1.10.357.10">
    <property type="entry name" value="Tetracycline Repressor, domain 2"/>
    <property type="match status" value="1"/>
</dbReference>
<dbReference type="RefSeq" id="WP_154766880.1">
    <property type="nucleotide sequence ID" value="NZ_WLYK01000001.1"/>
</dbReference>
<dbReference type="SUPFAM" id="SSF48498">
    <property type="entry name" value="Tetracyclin repressor-like, C-terminal domain"/>
    <property type="match status" value="1"/>
</dbReference>
<evidence type="ECO:0000256" key="1">
    <source>
        <dbReference type="ARBA" id="ARBA00023125"/>
    </source>
</evidence>
<dbReference type="InterPro" id="IPR050109">
    <property type="entry name" value="HTH-type_TetR-like_transc_reg"/>
</dbReference>
<evidence type="ECO:0000313" key="5">
    <source>
        <dbReference type="Proteomes" id="UP000460221"/>
    </source>
</evidence>
<evidence type="ECO:0000259" key="3">
    <source>
        <dbReference type="PROSITE" id="PS50977"/>
    </source>
</evidence>
<evidence type="ECO:0000256" key="2">
    <source>
        <dbReference type="PROSITE-ProRule" id="PRU00335"/>
    </source>
</evidence>
<protein>
    <submittedName>
        <fullName evidence="4">TetR family transcriptional regulator</fullName>
    </submittedName>
</protein>
<evidence type="ECO:0000313" key="4">
    <source>
        <dbReference type="EMBL" id="MTD12901.1"/>
    </source>
</evidence>
<organism evidence="4 5">
    <name type="scientific">Nakamurella alba</name>
    <dbReference type="NCBI Taxonomy" id="2665158"/>
    <lineage>
        <taxon>Bacteria</taxon>
        <taxon>Bacillati</taxon>
        <taxon>Actinomycetota</taxon>
        <taxon>Actinomycetes</taxon>
        <taxon>Nakamurellales</taxon>
        <taxon>Nakamurellaceae</taxon>
        <taxon>Nakamurella</taxon>
    </lineage>
</organism>
<dbReference type="InterPro" id="IPR041479">
    <property type="entry name" value="TetR_CgmR_C"/>
</dbReference>
<dbReference type="GO" id="GO:0003700">
    <property type="term" value="F:DNA-binding transcription factor activity"/>
    <property type="evidence" value="ECO:0007669"/>
    <property type="project" value="TreeGrafter"/>
</dbReference>
<dbReference type="Proteomes" id="UP000460221">
    <property type="component" value="Unassembled WGS sequence"/>
</dbReference>
<reference evidence="4 5" key="1">
    <citation type="submission" date="2019-11" db="EMBL/GenBank/DDBJ databases">
        <authorList>
            <person name="Jiang L.-Q."/>
        </authorList>
    </citation>
    <scope>NUCLEOTIDE SEQUENCE [LARGE SCALE GENOMIC DNA]</scope>
    <source>
        <strain evidence="4 5">YIM 132087</strain>
    </source>
</reference>
<accession>A0A7K1FFK6</accession>
<dbReference type="PANTHER" id="PTHR30055">
    <property type="entry name" value="HTH-TYPE TRANSCRIPTIONAL REGULATOR RUTR"/>
    <property type="match status" value="1"/>
</dbReference>
<dbReference type="InterPro" id="IPR009057">
    <property type="entry name" value="Homeodomain-like_sf"/>
</dbReference>
<proteinExistence type="predicted"/>
<dbReference type="InterPro" id="IPR001647">
    <property type="entry name" value="HTH_TetR"/>
</dbReference>
<dbReference type="InterPro" id="IPR036271">
    <property type="entry name" value="Tet_transcr_reg_TetR-rel_C_sf"/>
</dbReference>
<dbReference type="GO" id="GO:0000976">
    <property type="term" value="F:transcription cis-regulatory region binding"/>
    <property type="evidence" value="ECO:0007669"/>
    <property type="project" value="TreeGrafter"/>
</dbReference>
<dbReference type="AlphaFoldDB" id="A0A7K1FFK6"/>
<name>A0A7K1FFK6_9ACTN</name>
<gene>
    <name evidence="4" type="ORF">GIS00_02935</name>
</gene>
<keyword evidence="1 2" id="KW-0238">DNA-binding</keyword>
<feature type="domain" description="HTH tetR-type" evidence="3">
    <location>
        <begin position="3"/>
        <end position="64"/>
    </location>
</feature>
<dbReference type="SUPFAM" id="SSF46689">
    <property type="entry name" value="Homeodomain-like"/>
    <property type="match status" value="1"/>
</dbReference>
<dbReference type="PROSITE" id="PS50977">
    <property type="entry name" value="HTH_TETR_2"/>
    <property type="match status" value="1"/>
</dbReference>
<comment type="caution">
    <text evidence="4">The sequence shown here is derived from an EMBL/GenBank/DDBJ whole genome shotgun (WGS) entry which is preliminary data.</text>
</comment>
<feature type="DNA-binding region" description="H-T-H motif" evidence="2">
    <location>
        <begin position="27"/>
        <end position="46"/>
    </location>
</feature>
<sequence>MRPSSRTAILDAAFRLADHDDGALAVTFDAVAKEAGVTKGGVLYHFPTRNELIIAVTAYAAQRVVDAMAELLGAPLEQATPEHRIRAYITVVGRGRLTRADLAIFTESLSDPALAEPWESVLGPWISVDGIDDPVRRARLSTARLAADGLWMADATEVLLPHPDDRDRILDHIRSLTDDLA</sequence>
<dbReference type="Pfam" id="PF17937">
    <property type="entry name" value="TetR_C_28"/>
    <property type="match status" value="1"/>
</dbReference>